<feature type="non-terminal residue" evidence="2">
    <location>
        <position position="52"/>
    </location>
</feature>
<evidence type="ECO:0000256" key="1">
    <source>
        <dbReference type="SAM" id="MobiDB-lite"/>
    </source>
</evidence>
<protein>
    <submittedName>
        <fullName evidence="2">Uncharacterized protein</fullName>
    </submittedName>
</protein>
<feature type="region of interest" description="Disordered" evidence="1">
    <location>
        <begin position="26"/>
        <end position="52"/>
    </location>
</feature>
<accession>A0A9D3X075</accession>
<dbReference type="EMBL" id="JAHDVG010000484">
    <property type="protein sequence ID" value="KAH1170411.1"/>
    <property type="molecule type" value="Genomic_DNA"/>
</dbReference>
<organism evidence="2 3">
    <name type="scientific">Mauremys mutica</name>
    <name type="common">yellowpond turtle</name>
    <dbReference type="NCBI Taxonomy" id="74926"/>
    <lineage>
        <taxon>Eukaryota</taxon>
        <taxon>Metazoa</taxon>
        <taxon>Chordata</taxon>
        <taxon>Craniata</taxon>
        <taxon>Vertebrata</taxon>
        <taxon>Euteleostomi</taxon>
        <taxon>Archelosauria</taxon>
        <taxon>Testudinata</taxon>
        <taxon>Testudines</taxon>
        <taxon>Cryptodira</taxon>
        <taxon>Durocryptodira</taxon>
        <taxon>Testudinoidea</taxon>
        <taxon>Geoemydidae</taxon>
        <taxon>Geoemydinae</taxon>
        <taxon>Mauremys</taxon>
    </lineage>
</organism>
<dbReference type="Proteomes" id="UP000827986">
    <property type="component" value="Unassembled WGS sequence"/>
</dbReference>
<evidence type="ECO:0000313" key="3">
    <source>
        <dbReference type="Proteomes" id="UP000827986"/>
    </source>
</evidence>
<keyword evidence="3" id="KW-1185">Reference proteome</keyword>
<name>A0A9D3X075_9SAUR</name>
<evidence type="ECO:0000313" key="2">
    <source>
        <dbReference type="EMBL" id="KAH1170411.1"/>
    </source>
</evidence>
<sequence length="52" mass="5785">MQNRSTRHLADAATHGVGCHQVVKGQLHRTHHRTSAIPGGMSWNADQKRSQE</sequence>
<comment type="caution">
    <text evidence="2">The sequence shown here is derived from an EMBL/GenBank/DDBJ whole genome shotgun (WGS) entry which is preliminary data.</text>
</comment>
<reference evidence="2" key="1">
    <citation type="submission" date="2021-09" db="EMBL/GenBank/DDBJ databases">
        <title>The genome of Mauremys mutica provides insights into the evolution of semi-aquatic lifestyle.</title>
        <authorList>
            <person name="Gong S."/>
            <person name="Gao Y."/>
        </authorList>
    </citation>
    <scope>NUCLEOTIDE SEQUENCE</scope>
    <source>
        <strain evidence="2">MM-2020</strain>
        <tissue evidence="2">Muscle</tissue>
    </source>
</reference>
<dbReference type="AlphaFoldDB" id="A0A9D3X075"/>
<gene>
    <name evidence="2" type="ORF">KIL84_001396</name>
</gene>
<proteinExistence type="predicted"/>